<proteinExistence type="predicted"/>
<dbReference type="PANTHER" id="PTHR35008:SF4">
    <property type="entry name" value="BLL4482 PROTEIN"/>
    <property type="match status" value="1"/>
</dbReference>
<dbReference type="SUPFAM" id="SSF46626">
    <property type="entry name" value="Cytochrome c"/>
    <property type="match status" value="1"/>
</dbReference>
<feature type="domain" description="Cytochrome c" evidence="9">
    <location>
        <begin position="1"/>
        <end position="95"/>
    </location>
</feature>
<dbReference type="InterPro" id="IPR008168">
    <property type="entry name" value="Cyt_C_IC"/>
</dbReference>
<dbReference type="EMBL" id="JQGC01000012">
    <property type="protein sequence ID" value="KFL30611.1"/>
    <property type="molecule type" value="Genomic_DNA"/>
</dbReference>
<dbReference type="InterPro" id="IPR051459">
    <property type="entry name" value="Cytochrome_c-type_DH"/>
</dbReference>
<evidence type="ECO:0000256" key="3">
    <source>
        <dbReference type="ARBA" id="ARBA00022617"/>
    </source>
</evidence>
<gene>
    <name evidence="10" type="ORF">JP75_14105</name>
</gene>
<dbReference type="Proteomes" id="UP000028981">
    <property type="component" value="Unassembled WGS sequence"/>
</dbReference>
<keyword evidence="3 8" id="KW-0349">Heme</keyword>
<dbReference type="Gene3D" id="1.10.760.10">
    <property type="entry name" value="Cytochrome c-like domain"/>
    <property type="match status" value="1"/>
</dbReference>
<dbReference type="InterPro" id="IPR036909">
    <property type="entry name" value="Cyt_c-like_dom_sf"/>
</dbReference>
<accession>A0A087M158</accession>
<evidence type="ECO:0000256" key="4">
    <source>
        <dbReference type="ARBA" id="ARBA00022660"/>
    </source>
</evidence>
<keyword evidence="4" id="KW-0679">Respiratory chain</keyword>
<dbReference type="STRING" id="46914.JP75_14105"/>
<reference evidence="10 11" key="1">
    <citation type="submission" date="2014-08" db="EMBL/GenBank/DDBJ databases">
        <authorList>
            <person name="Hassan Y.I."/>
            <person name="Lepp D."/>
            <person name="Zhou T."/>
        </authorList>
    </citation>
    <scope>NUCLEOTIDE SEQUENCE [LARGE SCALE GENOMIC DNA]</scope>
    <source>
        <strain evidence="10 11">IFO13584</strain>
    </source>
</reference>
<evidence type="ECO:0000313" key="11">
    <source>
        <dbReference type="Proteomes" id="UP000028981"/>
    </source>
</evidence>
<evidence type="ECO:0000256" key="8">
    <source>
        <dbReference type="PROSITE-ProRule" id="PRU00433"/>
    </source>
</evidence>
<dbReference type="GO" id="GO:0020037">
    <property type="term" value="F:heme binding"/>
    <property type="evidence" value="ECO:0007669"/>
    <property type="project" value="InterPro"/>
</dbReference>
<name>A0A087M158_9HYPH</name>
<dbReference type="Pfam" id="PF00034">
    <property type="entry name" value="Cytochrom_C"/>
    <property type="match status" value="1"/>
</dbReference>
<comment type="caution">
    <text evidence="10">The sequence shown here is derived from an EMBL/GenBank/DDBJ whole genome shotgun (WGS) entry which is preliminary data.</text>
</comment>
<evidence type="ECO:0000256" key="7">
    <source>
        <dbReference type="ARBA" id="ARBA00023004"/>
    </source>
</evidence>
<dbReference type="PANTHER" id="PTHR35008">
    <property type="entry name" value="BLL4482 PROTEIN-RELATED"/>
    <property type="match status" value="1"/>
</dbReference>
<keyword evidence="2" id="KW-0813">Transport</keyword>
<dbReference type="GO" id="GO:0009055">
    <property type="term" value="F:electron transfer activity"/>
    <property type="evidence" value="ECO:0007669"/>
    <property type="project" value="InterPro"/>
</dbReference>
<evidence type="ECO:0000256" key="2">
    <source>
        <dbReference type="ARBA" id="ARBA00022448"/>
    </source>
</evidence>
<evidence type="ECO:0000313" key="10">
    <source>
        <dbReference type="EMBL" id="KFL30611.1"/>
    </source>
</evidence>
<sequence>MDGRTLYLDNCAACHGVELEGQPDWMARLSNGRLPAPPHDETGHTWHHSDAQLFRIVKEGLASIAPGYETDMPAFGATMTDTEITAVLDYIKSTWPDRVRESQAQRSQ</sequence>
<evidence type="ECO:0000256" key="1">
    <source>
        <dbReference type="ARBA" id="ARBA00001926"/>
    </source>
</evidence>
<keyword evidence="6" id="KW-0249">Electron transport</keyword>
<dbReference type="InterPro" id="IPR009056">
    <property type="entry name" value="Cyt_c-like_dom"/>
</dbReference>
<evidence type="ECO:0000256" key="5">
    <source>
        <dbReference type="ARBA" id="ARBA00022723"/>
    </source>
</evidence>
<dbReference type="PROSITE" id="PS51007">
    <property type="entry name" value="CYTC"/>
    <property type="match status" value="1"/>
</dbReference>
<evidence type="ECO:0000256" key="6">
    <source>
        <dbReference type="ARBA" id="ARBA00022982"/>
    </source>
</evidence>
<keyword evidence="11" id="KW-1185">Reference proteome</keyword>
<organism evidence="10 11">
    <name type="scientific">Devosia riboflavina</name>
    <dbReference type="NCBI Taxonomy" id="46914"/>
    <lineage>
        <taxon>Bacteria</taxon>
        <taxon>Pseudomonadati</taxon>
        <taxon>Pseudomonadota</taxon>
        <taxon>Alphaproteobacteria</taxon>
        <taxon>Hyphomicrobiales</taxon>
        <taxon>Devosiaceae</taxon>
        <taxon>Devosia</taxon>
    </lineage>
</organism>
<keyword evidence="5 8" id="KW-0479">Metal-binding</keyword>
<dbReference type="AlphaFoldDB" id="A0A087M158"/>
<dbReference type="PRINTS" id="PR00605">
    <property type="entry name" value="CYTCHROMECIC"/>
</dbReference>
<keyword evidence="7 8" id="KW-0408">Iron</keyword>
<dbReference type="GO" id="GO:0005506">
    <property type="term" value="F:iron ion binding"/>
    <property type="evidence" value="ECO:0007669"/>
    <property type="project" value="InterPro"/>
</dbReference>
<comment type="cofactor">
    <cofactor evidence="1">
        <name>heme c</name>
        <dbReference type="ChEBI" id="CHEBI:61717"/>
    </cofactor>
</comment>
<evidence type="ECO:0000259" key="9">
    <source>
        <dbReference type="PROSITE" id="PS51007"/>
    </source>
</evidence>
<protein>
    <submittedName>
        <fullName evidence="10">Cytochrome C</fullName>
    </submittedName>
</protein>